<evidence type="ECO:0000256" key="1">
    <source>
        <dbReference type="SAM" id="MobiDB-lite"/>
    </source>
</evidence>
<dbReference type="AlphaFoldDB" id="A0A9Q8P3F4"/>
<dbReference type="InterPro" id="IPR037238">
    <property type="entry name" value="YbiA-like_sf"/>
</dbReference>
<reference evidence="2" key="1">
    <citation type="submission" date="2021-12" db="EMBL/GenBank/DDBJ databases">
        <authorList>
            <person name="Zaccaron A."/>
            <person name="Stergiopoulos I."/>
        </authorList>
    </citation>
    <scope>NUCLEOTIDE SEQUENCE</scope>
    <source>
        <strain evidence="2">Race5_Kim</strain>
    </source>
</reference>
<keyword evidence="3" id="KW-1185">Reference proteome</keyword>
<dbReference type="GeneID" id="71981738"/>
<feature type="compositionally biased region" description="Basic and acidic residues" evidence="1">
    <location>
        <begin position="1"/>
        <end position="10"/>
    </location>
</feature>
<feature type="compositionally biased region" description="Basic residues" evidence="1">
    <location>
        <begin position="56"/>
        <end position="65"/>
    </location>
</feature>
<proteinExistence type="predicted"/>
<dbReference type="KEGG" id="ffu:CLAFUR5_01860"/>
<feature type="compositionally biased region" description="Low complexity" evidence="1">
    <location>
        <begin position="118"/>
        <end position="131"/>
    </location>
</feature>
<sequence>MAPTRAEKGKGATGGAGARGGEGEGGGGGTGRLGRAATGKKRKADETETGSEPTPKKPRRPRRKLQNSAATVTNSDDEDDMVQPAATASKSKKRKDAPKNSNADANESTRKKARKTADTTAATPNDDLQQQEQEEQSAGKKSKQPPQDIRRHNVEWQGYRPGEIEYRTADGPRYVGWLVEYVDQRNASKIFYNGADFLEGGPFAFLHPRYLAPITLAGFRAGNHVFDNVHQAFLYCNAIMQAVAPEKHSTLCEVNGDAVSSKSLPGILMSLTVVRKKEDVNAAHKVTKATYEDVANSFRELSIQDPTWAKQVQVMWADDIKRACLKHLTRLKYDQNPVLRLALMMMGKCPLFFAAKDKGRGVGMMAHQVPLRKSKTRPFDGQNLEGIITQEVREDIRRDDEAKAGKVVWPDKPCLQFFRLGERRHQAKQATKLEPKAEADIASAQLKHRDEWIASSEHTKGWLNYLMLAERKRKADLAN</sequence>
<evidence type="ECO:0000313" key="3">
    <source>
        <dbReference type="Proteomes" id="UP000756132"/>
    </source>
</evidence>
<feature type="region of interest" description="Disordered" evidence="1">
    <location>
        <begin position="1"/>
        <end position="156"/>
    </location>
</feature>
<organism evidence="2 3">
    <name type="scientific">Passalora fulva</name>
    <name type="common">Tomato leaf mold</name>
    <name type="synonym">Cladosporium fulvum</name>
    <dbReference type="NCBI Taxonomy" id="5499"/>
    <lineage>
        <taxon>Eukaryota</taxon>
        <taxon>Fungi</taxon>
        <taxon>Dikarya</taxon>
        <taxon>Ascomycota</taxon>
        <taxon>Pezizomycotina</taxon>
        <taxon>Dothideomycetes</taxon>
        <taxon>Dothideomycetidae</taxon>
        <taxon>Mycosphaerellales</taxon>
        <taxon>Mycosphaerellaceae</taxon>
        <taxon>Fulvia</taxon>
    </lineage>
</organism>
<dbReference type="EMBL" id="CP090163">
    <property type="protein sequence ID" value="UJO11970.1"/>
    <property type="molecule type" value="Genomic_DNA"/>
</dbReference>
<protein>
    <submittedName>
        <fullName evidence="2">Uncharacterized protein</fullName>
    </submittedName>
</protein>
<evidence type="ECO:0000313" key="2">
    <source>
        <dbReference type="EMBL" id="UJO11970.1"/>
    </source>
</evidence>
<reference evidence="2" key="2">
    <citation type="journal article" date="2022" name="Microb. Genom.">
        <title>A chromosome-scale genome assembly of the tomato pathogen Cladosporium fulvum reveals a compartmentalized genome architecture and the presence of a dispensable chromosome.</title>
        <authorList>
            <person name="Zaccaron A.Z."/>
            <person name="Chen L.H."/>
            <person name="Samaras A."/>
            <person name="Stergiopoulos I."/>
        </authorList>
    </citation>
    <scope>NUCLEOTIDE SEQUENCE</scope>
    <source>
        <strain evidence="2">Race5_Kim</strain>
    </source>
</reference>
<accession>A0A9Q8P3F4</accession>
<dbReference type="RefSeq" id="XP_047756336.1">
    <property type="nucleotide sequence ID" value="XM_047901008.1"/>
</dbReference>
<gene>
    <name evidence="2" type="ORF">CLAFUR5_01860</name>
</gene>
<dbReference type="Proteomes" id="UP000756132">
    <property type="component" value="Chromosome 1"/>
</dbReference>
<name>A0A9Q8P3F4_PASFU</name>
<dbReference type="Gene3D" id="1.10.357.40">
    <property type="entry name" value="YbiA-like"/>
    <property type="match status" value="1"/>
</dbReference>
<feature type="compositionally biased region" description="Gly residues" evidence="1">
    <location>
        <begin position="11"/>
        <end position="32"/>
    </location>
</feature>